<dbReference type="AlphaFoldDB" id="A0AAX4HFV1"/>
<dbReference type="RefSeq" id="XP_062879609.1">
    <property type="nucleotide sequence ID" value="XM_063023539.1"/>
</dbReference>
<evidence type="ECO:0000256" key="3">
    <source>
        <dbReference type="SAM" id="Phobius"/>
    </source>
</evidence>
<dbReference type="Proteomes" id="UP001338582">
    <property type="component" value="Chromosome 6"/>
</dbReference>
<dbReference type="InterPro" id="IPR036249">
    <property type="entry name" value="Thioredoxin-like_sf"/>
</dbReference>
<dbReference type="Gene3D" id="3.40.30.10">
    <property type="entry name" value="Glutaredoxin"/>
    <property type="match status" value="1"/>
</dbReference>
<feature type="chain" id="PRO_5043769181" description="Thioredoxin domain-containing protein" evidence="4">
    <location>
        <begin position="19"/>
        <end position="711"/>
    </location>
</feature>
<evidence type="ECO:0000259" key="5">
    <source>
        <dbReference type="PROSITE" id="PS51352"/>
    </source>
</evidence>
<dbReference type="CDD" id="cd02961">
    <property type="entry name" value="PDI_a_family"/>
    <property type="match status" value="1"/>
</dbReference>
<dbReference type="GeneID" id="88175668"/>
<dbReference type="GO" id="GO:0003756">
    <property type="term" value="F:protein disulfide isomerase activity"/>
    <property type="evidence" value="ECO:0007669"/>
    <property type="project" value="TreeGrafter"/>
</dbReference>
<name>A0AAX4HFV1_9ASCO</name>
<dbReference type="InterPro" id="IPR013766">
    <property type="entry name" value="Thioredoxin_domain"/>
</dbReference>
<dbReference type="Pfam" id="PF00085">
    <property type="entry name" value="Thioredoxin"/>
    <property type="match status" value="1"/>
</dbReference>
<dbReference type="InterPro" id="IPR017937">
    <property type="entry name" value="Thioredoxin_CS"/>
</dbReference>
<feature type="domain" description="Thioredoxin" evidence="5">
    <location>
        <begin position="19"/>
        <end position="156"/>
    </location>
</feature>
<dbReference type="GO" id="GO:0006457">
    <property type="term" value="P:protein folding"/>
    <property type="evidence" value="ECO:0007669"/>
    <property type="project" value="TreeGrafter"/>
</dbReference>
<protein>
    <recommendedName>
        <fullName evidence="5">Thioredoxin domain-containing protein</fullName>
    </recommendedName>
</protein>
<accession>A0AAX4HFV1</accession>
<dbReference type="KEGG" id="asau:88175668"/>
<feature type="transmembrane region" description="Helical" evidence="3">
    <location>
        <begin position="665"/>
        <end position="684"/>
    </location>
</feature>
<keyword evidence="3" id="KW-0812">Transmembrane</keyword>
<proteinExistence type="inferred from homology"/>
<dbReference type="PANTHER" id="PTHR45672">
    <property type="entry name" value="PROTEIN DISULFIDE-ISOMERASE C17H9.14C-RELATED"/>
    <property type="match status" value="1"/>
</dbReference>
<dbReference type="SUPFAM" id="SSF52833">
    <property type="entry name" value="Thioredoxin-like"/>
    <property type="match status" value="1"/>
</dbReference>
<keyword evidence="7" id="KW-1185">Reference proteome</keyword>
<evidence type="ECO:0000313" key="6">
    <source>
        <dbReference type="EMBL" id="WPK27231.1"/>
    </source>
</evidence>
<gene>
    <name evidence="6" type="ORF">PUMCH_004608</name>
</gene>
<dbReference type="PROSITE" id="PS51352">
    <property type="entry name" value="THIOREDOXIN_2"/>
    <property type="match status" value="1"/>
</dbReference>
<evidence type="ECO:0000256" key="2">
    <source>
        <dbReference type="ARBA" id="ARBA00022729"/>
    </source>
</evidence>
<dbReference type="EMBL" id="CP138899">
    <property type="protein sequence ID" value="WPK27231.1"/>
    <property type="molecule type" value="Genomic_DNA"/>
</dbReference>
<comment type="similarity">
    <text evidence="1">Belongs to the protein disulfide isomerase family.</text>
</comment>
<keyword evidence="3" id="KW-0472">Membrane</keyword>
<keyword evidence="3" id="KW-1133">Transmembrane helix</keyword>
<keyword evidence="2 4" id="KW-0732">Signal</keyword>
<dbReference type="PROSITE" id="PS00194">
    <property type="entry name" value="THIOREDOXIN_1"/>
    <property type="match status" value="1"/>
</dbReference>
<feature type="signal peptide" evidence="4">
    <location>
        <begin position="1"/>
        <end position="18"/>
    </location>
</feature>
<evidence type="ECO:0000313" key="7">
    <source>
        <dbReference type="Proteomes" id="UP001338582"/>
    </source>
</evidence>
<dbReference type="InterPro" id="IPR051063">
    <property type="entry name" value="PDI"/>
</dbReference>
<dbReference type="GO" id="GO:0005783">
    <property type="term" value="C:endoplasmic reticulum"/>
    <property type="evidence" value="ECO:0007669"/>
    <property type="project" value="TreeGrafter"/>
</dbReference>
<evidence type="ECO:0000256" key="1">
    <source>
        <dbReference type="ARBA" id="ARBA00006347"/>
    </source>
</evidence>
<evidence type="ECO:0000256" key="4">
    <source>
        <dbReference type="SAM" id="SignalP"/>
    </source>
</evidence>
<dbReference type="PANTHER" id="PTHR45672:SF3">
    <property type="entry name" value="THIOREDOXIN DOMAIN-CONTAINING PROTEIN 5"/>
    <property type="match status" value="1"/>
</dbReference>
<reference evidence="6 7" key="1">
    <citation type="submission" date="2023-10" db="EMBL/GenBank/DDBJ databases">
        <title>Draft Genome Sequence of Candida saopaulonensis from a very Premature Infant with Sepsis.</title>
        <authorList>
            <person name="Ning Y."/>
            <person name="Dai R."/>
            <person name="Xiao M."/>
            <person name="Xu Y."/>
            <person name="Yan Q."/>
            <person name="Zhang L."/>
        </authorList>
    </citation>
    <scope>NUCLEOTIDE SEQUENCE [LARGE SCALE GENOMIC DNA]</scope>
    <source>
        <strain evidence="6 7">19XY460</strain>
    </source>
</reference>
<organism evidence="6 7">
    <name type="scientific">Australozyma saopauloensis</name>
    <dbReference type="NCBI Taxonomy" id="291208"/>
    <lineage>
        <taxon>Eukaryota</taxon>
        <taxon>Fungi</taxon>
        <taxon>Dikarya</taxon>
        <taxon>Ascomycota</taxon>
        <taxon>Saccharomycotina</taxon>
        <taxon>Pichiomycetes</taxon>
        <taxon>Metschnikowiaceae</taxon>
        <taxon>Australozyma</taxon>
    </lineage>
</organism>
<sequence>MRFLACILALLWLHATVAAPPGKIADAKDAKDTTVQLPEELTSETFQASVSEKLSLVEFYSPYCGHCKDLAPIWEDAFQASFQEQLSLGIQMRQVNCVESGDLCEKEGINYYPYLRLYAPSVKDGKTVGKHIDTFPRTLSKTMENIKNYLINSVAEFDSDSANLSSASEEIDTDLGMDIVSGNIEEPYFVALFSATNEEYEGSFSDSCLDCIEHRRNWEKLSNLVVTSSKTGHLNCHSNPNLCKKMGFPQLASGSKLLAPRYVMFVPKSAGRIRFDYPNKDITDVSRMKAFVTKLSLNYKYEEVSPYDLQELKVITPQLPESFKEVDFPLDNKLAVVFAYDKKSATPEDKAIMPYILEMVSLLPFNIDLYASSSDLLERIVERETQALVEYVNKDSTFADRSFDRKMFLAASLTLRPTLYIYKANSLTPVVFQTFALEDMRMPDKIRKFVEKNAKPMLGELTPFEVSSYFSKSSRKSEEDRDDKVLITFIDSNNKDELDKILFDMSMAAHQYHLEKQEYFYNDLVTKRGIKDTDVAKLKEENAQSTTIIERMRKEIPHLFDRHNVVFTYIDLKTFPRLADYLGLNIDGKQYVPGDTIVVSKSLSKYWDQNLAGQQLKSTPQELRRVLKHLLDPKTTAEKPKGFRSKLVGSPYHRFLRVFDVVHQYGFFGYLIAFSVLYVGLALVKQYKRLRKNASYNRRGGILGNGVAKAD</sequence>